<dbReference type="PANTHER" id="PTHR43298">
    <property type="entry name" value="MULTIDRUG RESISTANCE PROTEIN NORM-RELATED"/>
    <property type="match status" value="1"/>
</dbReference>
<keyword evidence="2" id="KW-0813">Transport</keyword>
<evidence type="ECO:0000256" key="7">
    <source>
        <dbReference type="ARBA" id="ARBA00023065"/>
    </source>
</evidence>
<sequence length="462" mass="50726">MNFFSKRFLLESKRLVQLTWPLLVAQLTQMLMGVVDTVMAGHYDALDMAAVALGFSVTIPLMCFLQGIALALPPIISRYQGSRQSDQVAFAAQQAGYLLLVISLIILLLYPAIPTILQWFPMEDGLFQITLDYVRYVLLAMPAFALYQWLRNYCEGLGNTKPTMIITVIGLLFNVVANYCFIYGAGPLPAFGGAGCGIATAIVITVMFISTLVYTHMSRRLAHYALFSVLFRPDFKQMVRTFRLGFPVAMTLLFEVTLFAVVALMLTPFGATTIAAHQIALNFSSLMFMFPLSMGMAVSIRVGFRVGQNNYRQAATAVKSALVIGLCVAVLTATFTVVGKGIIISLYTTDIAVINTASALLIYAALFQFSDAIQVISANTLRGYKDTTAMFILTFFAYWIIGLPAGIILGRTNWITDAPMEAAGFWIGFIIGLSSAAVMLGLRVWVLHRRHASSPSYRLAET</sequence>
<evidence type="ECO:0000313" key="11">
    <source>
        <dbReference type="EMBL" id="QCZ93656.1"/>
    </source>
</evidence>
<keyword evidence="7" id="KW-0406">Ion transport</keyword>
<evidence type="ECO:0000256" key="1">
    <source>
        <dbReference type="ARBA" id="ARBA00004429"/>
    </source>
</evidence>
<feature type="transmembrane region" description="Helical" evidence="10">
    <location>
        <begin position="321"/>
        <end position="345"/>
    </location>
</feature>
<feature type="transmembrane region" description="Helical" evidence="10">
    <location>
        <begin position="133"/>
        <end position="150"/>
    </location>
</feature>
<protein>
    <recommendedName>
        <fullName evidence="9">Multidrug-efflux transporter</fullName>
    </recommendedName>
</protein>
<dbReference type="GO" id="GO:0006811">
    <property type="term" value="P:monoatomic ion transport"/>
    <property type="evidence" value="ECO:0007669"/>
    <property type="project" value="UniProtKB-KW"/>
</dbReference>
<feature type="transmembrane region" description="Helical" evidence="10">
    <location>
        <begin position="162"/>
        <end position="184"/>
    </location>
</feature>
<feature type="transmembrane region" description="Helical" evidence="10">
    <location>
        <begin position="190"/>
        <end position="214"/>
    </location>
</feature>
<feature type="transmembrane region" description="Helical" evidence="10">
    <location>
        <begin position="279"/>
        <end position="300"/>
    </location>
</feature>
<keyword evidence="12" id="KW-1185">Reference proteome</keyword>
<dbReference type="Proteomes" id="UP000304912">
    <property type="component" value="Chromosome"/>
</dbReference>
<comment type="subcellular location">
    <subcellularLocation>
        <location evidence="1">Cell inner membrane</location>
        <topology evidence="1">Multi-pass membrane protein</topology>
    </subcellularLocation>
</comment>
<dbReference type="PANTHER" id="PTHR43298:SF2">
    <property type="entry name" value="FMN_FAD EXPORTER YEEO-RELATED"/>
    <property type="match status" value="1"/>
</dbReference>
<feature type="transmembrane region" description="Helical" evidence="10">
    <location>
        <begin position="390"/>
        <end position="411"/>
    </location>
</feature>
<dbReference type="NCBIfam" id="TIGR00797">
    <property type="entry name" value="matE"/>
    <property type="match status" value="1"/>
</dbReference>
<evidence type="ECO:0000256" key="4">
    <source>
        <dbReference type="ARBA" id="ARBA00022475"/>
    </source>
</evidence>
<dbReference type="InterPro" id="IPR002528">
    <property type="entry name" value="MATE_fam"/>
</dbReference>
<dbReference type="EMBL" id="CP039852">
    <property type="protein sequence ID" value="QCZ93656.1"/>
    <property type="molecule type" value="Genomic_DNA"/>
</dbReference>
<evidence type="ECO:0000256" key="10">
    <source>
        <dbReference type="SAM" id="Phobius"/>
    </source>
</evidence>
<evidence type="ECO:0000256" key="6">
    <source>
        <dbReference type="ARBA" id="ARBA00022989"/>
    </source>
</evidence>
<feature type="transmembrane region" description="Helical" evidence="10">
    <location>
        <begin position="423"/>
        <end position="446"/>
    </location>
</feature>
<proteinExistence type="predicted"/>
<dbReference type="CDD" id="cd13131">
    <property type="entry name" value="MATE_NorM_like"/>
    <property type="match status" value="1"/>
</dbReference>
<organism evidence="11 12">
    <name type="scientific">Salinimonas iocasae</name>
    <dbReference type="NCBI Taxonomy" id="2572577"/>
    <lineage>
        <taxon>Bacteria</taxon>
        <taxon>Pseudomonadati</taxon>
        <taxon>Pseudomonadota</taxon>
        <taxon>Gammaproteobacteria</taxon>
        <taxon>Alteromonadales</taxon>
        <taxon>Alteromonadaceae</taxon>
        <taxon>Alteromonas/Salinimonas group</taxon>
        <taxon>Salinimonas</taxon>
    </lineage>
</organism>
<dbReference type="InterPro" id="IPR050222">
    <property type="entry name" value="MATE_MdtK"/>
</dbReference>
<name>A0A5B7YEH7_9ALTE</name>
<keyword evidence="5 10" id="KW-0812">Transmembrane</keyword>
<feature type="transmembrane region" description="Helical" evidence="10">
    <location>
        <begin position="244"/>
        <end position="267"/>
    </location>
</feature>
<evidence type="ECO:0000256" key="3">
    <source>
        <dbReference type="ARBA" id="ARBA00022449"/>
    </source>
</evidence>
<evidence type="ECO:0000256" key="8">
    <source>
        <dbReference type="ARBA" id="ARBA00023136"/>
    </source>
</evidence>
<evidence type="ECO:0000256" key="2">
    <source>
        <dbReference type="ARBA" id="ARBA00022448"/>
    </source>
</evidence>
<dbReference type="RefSeq" id="WP_139756400.1">
    <property type="nucleotide sequence ID" value="NZ_CP039852.1"/>
</dbReference>
<evidence type="ECO:0000256" key="9">
    <source>
        <dbReference type="ARBA" id="ARBA00031636"/>
    </source>
</evidence>
<dbReference type="OrthoDB" id="9780160at2"/>
<dbReference type="GO" id="GO:0005886">
    <property type="term" value="C:plasma membrane"/>
    <property type="evidence" value="ECO:0007669"/>
    <property type="project" value="UniProtKB-SubCell"/>
</dbReference>
<keyword evidence="8 10" id="KW-0472">Membrane</keyword>
<gene>
    <name evidence="11" type="ORF">FBQ74_09190</name>
</gene>
<keyword evidence="3" id="KW-0050">Antiport</keyword>
<dbReference type="PIRSF" id="PIRSF006603">
    <property type="entry name" value="DinF"/>
    <property type="match status" value="1"/>
</dbReference>
<accession>A0A5B7YEH7</accession>
<dbReference type="KEGG" id="salk:FBQ74_09190"/>
<evidence type="ECO:0000313" key="12">
    <source>
        <dbReference type="Proteomes" id="UP000304912"/>
    </source>
</evidence>
<keyword evidence="6 10" id="KW-1133">Transmembrane helix</keyword>
<dbReference type="InterPro" id="IPR048279">
    <property type="entry name" value="MdtK-like"/>
</dbReference>
<dbReference type="GO" id="GO:0015297">
    <property type="term" value="F:antiporter activity"/>
    <property type="evidence" value="ECO:0007669"/>
    <property type="project" value="UniProtKB-KW"/>
</dbReference>
<dbReference type="GO" id="GO:0042910">
    <property type="term" value="F:xenobiotic transmembrane transporter activity"/>
    <property type="evidence" value="ECO:0007669"/>
    <property type="project" value="InterPro"/>
</dbReference>
<feature type="transmembrane region" description="Helical" evidence="10">
    <location>
        <begin position="50"/>
        <end position="76"/>
    </location>
</feature>
<keyword evidence="4" id="KW-1003">Cell membrane</keyword>
<dbReference type="Pfam" id="PF01554">
    <property type="entry name" value="MatE"/>
    <property type="match status" value="2"/>
</dbReference>
<reference evidence="11 12" key="1">
    <citation type="submission" date="2019-04" db="EMBL/GenBank/DDBJ databases">
        <title>Salinimonas iocasae sp. nov., a halophilic bacterium isolated from the outer tube casing of tubeworms in Okinawa Trough.</title>
        <authorList>
            <person name="Zhang H."/>
            <person name="Wang H."/>
            <person name="Li C."/>
        </authorList>
    </citation>
    <scope>NUCLEOTIDE SEQUENCE [LARGE SCALE GENOMIC DNA]</scope>
    <source>
        <strain evidence="11 12">KX18D6</strain>
    </source>
</reference>
<dbReference type="AlphaFoldDB" id="A0A5B7YEH7"/>
<evidence type="ECO:0000256" key="5">
    <source>
        <dbReference type="ARBA" id="ARBA00022692"/>
    </source>
</evidence>
<feature type="transmembrane region" description="Helical" evidence="10">
    <location>
        <begin position="88"/>
        <end position="113"/>
    </location>
</feature>